<keyword evidence="2" id="KW-1185">Reference proteome</keyword>
<accession>A0AC61MQ99</accession>
<sequence>MSTILQMILENKDKVLKVPLFCFFSIVIVYIVFKFIKKEGIAKYIFGLVMLAVALVLFIVSITNLTDPIVLTTLEFFVLTLASGVVSLCAAWFLDLFFVKGKK</sequence>
<gene>
    <name evidence="1" type="ORF">JFY71_10920</name>
</gene>
<dbReference type="Proteomes" id="UP000595814">
    <property type="component" value="Chromosome"/>
</dbReference>
<evidence type="ECO:0000313" key="1">
    <source>
        <dbReference type="EMBL" id="QQK07779.1"/>
    </source>
</evidence>
<name>A0AC61MQ99_9FIRM</name>
<protein>
    <submittedName>
        <fullName evidence="1">Uncharacterized protein</fullName>
    </submittedName>
</protein>
<proteinExistence type="predicted"/>
<dbReference type="EMBL" id="CP066744">
    <property type="protein sequence ID" value="QQK07779.1"/>
    <property type="molecule type" value="Genomic_DNA"/>
</dbReference>
<organism evidence="1 2">
    <name type="scientific">Miniphocaeibacter halophilus</name>
    <dbReference type="NCBI Taxonomy" id="2931922"/>
    <lineage>
        <taxon>Bacteria</taxon>
        <taxon>Bacillati</taxon>
        <taxon>Bacillota</taxon>
        <taxon>Tissierellia</taxon>
        <taxon>Tissierellales</taxon>
        <taxon>Peptoniphilaceae</taxon>
        <taxon>Miniphocaeibacter</taxon>
    </lineage>
</organism>
<reference evidence="1 2" key="1">
    <citation type="journal article" date="2022" name="Int. J. Syst. Evol. Microbiol.">
        <title>Miniphocaeibacter halophilus sp. nov., an ammonium-tolerant acetate-producing bacterium isolated from a biogas system.</title>
        <authorList>
            <person name="Schnurer A."/>
            <person name="Singh A."/>
            <person name="Bi S."/>
            <person name="Qiao W."/>
            <person name="Westerholm M."/>
        </authorList>
    </citation>
    <scope>NUCLEOTIDE SEQUENCE [LARGE SCALE GENOMIC DNA]</scope>
    <source>
        <strain evidence="1 2">AMB_01</strain>
    </source>
</reference>
<evidence type="ECO:0000313" key="2">
    <source>
        <dbReference type="Proteomes" id="UP000595814"/>
    </source>
</evidence>